<organism evidence="3 4">
    <name type="scientific">Gracilimonas sediminicola</name>
    <dbReference type="NCBI Taxonomy" id="2952158"/>
    <lineage>
        <taxon>Bacteria</taxon>
        <taxon>Pseudomonadati</taxon>
        <taxon>Balneolota</taxon>
        <taxon>Balneolia</taxon>
        <taxon>Balneolales</taxon>
        <taxon>Balneolaceae</taxon>
        <taxon>Gracilimonas</taxon>
    </lineage>
</organism>
<dbReference type="PANTHER" id="PTHR28008:SF1">
    <property type="entry name" value="DOMAIN PROTEIN, PUTATIVE (AFU_ORTHOLOGUE AFUA_3G10980)-RELATED"/>
    <property type="match status" value="1"/>
</dbReference>
<dbReference type="Pfam" id="PF04892">
    <property type="entry name" value="VanZ"/>
    <property type="match status" value="1"/>
</dbReference>
<feature type="transmembrane region" description="Helical" evidence="1">
    <location>
        <begin position="12"/>
        <end position="36"/>
    </location>
</feature>
<evidence type="ECO:0000259" key="2">
    <source>
        <dbReference type="Pfam" id="PF04892"/>
    </source>
</evidence>
<feature type="transmembrane region" description="Helical" evidence="1">
    <location>
        <begin position="105"/>
        <end position="123"/>
    </location>
</feature>
<feature type="transmembrane region" description="Helical" evidence="1">
    <location>
        <begin position="74"/>
        <end position="93"/>
    </location>
</feature>
<evidence type="ECO:0000313" key="4">
    <source>
        <dbReference type="Proteomes" id="UP001139125"/>
    </source>
</evidence>
<protein>
    <submittedName>
        <fullName evidence="3">VanZ family protein</fullName>
    </submittedName>
</protein>
<dbReference type="Proteomes" id="UP001139125">
    <property type="component" value="Unassembled WGS sequence"/>
</dbReference>
<accession>A0A9X2L3L5</accession>
<evidence type="ECO:0000313" key="3">
    <source>
        <dbReference type="EMBL" id="MCP9291756.1"/>
    </source>
</evidence>
<proteinExistence type="predicted"/>
<comment type="caution">
    <text evidence="3">The sequence shown here is derived from an EMBL/GenBank/DDBJ whole genome shotgun (WGS) entry which is preliminary data.</text>
</comment>
<sequence>MTKPTKILTRSVKLYLTLLVISTGAILYGTLFPVSYDVPQSLLGMDKLVHLIMFGAWTFFFGLVRFLKDKFKLIPVFIVGTLFGLIVEILQYLLPTGRSPEFMDFIADLSGTGLAILVLYILAKKVPEFNTDPAS</sequence>
<dbReference type="EMBL" id="JANDBC010000001">
    <property type="protein sequence ID" value="MCP9291756.1"/>
    <property type="molecule type" value="Genomic_DNA"/>
</dbReference>
<evidence type="ECO:0000256" key="1">
    <source>
        <dbReference type="SAM" id="Phobius"/>
    </source>
</evidence>
<gene>
    <name evidence="3" type="ORF">NM125_09240</name>
</gene>
<keyword evidence="1" id="KW-0812">Transmembrane</keyword>
<keyword evidence="1" id="KW-0472">Membrane</keyword>
<keyword evidence="4" id="KW-1185">Reference proteome</keyword>
<reference evidence="3" key="1">
    <citation type="submission" date="2022-06" db="EMBL/GenBank/DDBJ databases">
        <title>Gracilimonas sp. CAU 1638 isolated from sea sediment.</title>
        <authorList>
            <person name="Kim W."/>
        </authorList>
    </citation>
    <scope>NUCLEOTIDE SEQUENCE</scope>
    <source>
        <strain evidence="3">CAU 1638</strain>
    </source>
</reference>
<dbReference type="NCBIfam" id="NF037970">
    <property type="entry name" value="vanZ_1"/>
    <property type="match status" value="1"/>
</dbReference>
<name>A0A9X2L3L5_9BACT</name>
<dbReference type="RefSeq" id="WP_255134618.1">
    <property type="nucleotide sequence ID" value="NZ_JANDBC010000001.1"/>
</dbReference>
<keyword evidence="1" id="KW-1133">Transmembrane helix</keyword>
<dbReference type="PANTHER" id="PTHR28008">
    <property type="entry name" value="DOMAIN PROTEIN, PUTATIVE (AFU_ORTHOLOGUE AFUA_3G10980)-RELATED"/>
    <property type="match status" value="1"/>
</dbReference>
<dbReference type="AlphaFoldDB" id="A0A9X2L3L5"/>
<feature type="transmembrane region" description="Helical" evidence="1">
    <location>
        <begin position="48"/>
        <end position="67"/>
    </location>
</feature>
<dbReference type="InterPro" id="IPR006976">
    <property type="entry name" value="VanZ-like"/>
</dbReference>
<feature type="domain" description="VanZ-like" evidence="2">
    <location>
        <begin position="41"/>
        <end position="122"/>
    </location>
</feature>